<evidence type="ECO:0000256" key="1">
    <source>
        <dbReference type="ARBA" id="ARBA00022741"/>
    </source>
</evidence>
<sequence>MRLLEREHPLDVLEEHARRAVTGRGSAVLVAGDAGIGKTALLRAFVERPRAPALWGMCDSLSTPRPLGPLRDVADELAPAVAALLRGTAAQHEIFAATLDALRTCPRILVVEDLHWADEATLDLVRFLARRITTLPLLLVLSYRDTLEVDHPLRPVLGDLVATPDARRLQLTPLSRDAVGTLLDGHGPDPAEVHRRTAGNPFFVSQILAQPESPLPESVRDAVLARIAGLAPDVRHCLELLSCTPEPIGRELLGALGVSTATVGVLAATGLVDRHGTGVAFRHEIARSAVLEASAPGSEQALHAAMIDALEAVGGDPSVLAHHAAAAGDAARVLEYAPAAAAEASRSGARREAVAFYETALRHTGADAATCATLLEALSTELYLADRLRDSITTRQRALEMRQRSGDVVAVGIGHTALAHFAWGAAERALAERHARSAIEILAGTDDHRALGFALAWHAFLAAWRGDAAEARRAGAHAAKIADELGDDVVLRSTASIGLAVSRLLEGDTGGRADLLAATEVGLAHRRDDLATTPMANLCHYDVEQGRLVEAEQSLAHGLRISEERDAPICTTYLLSVRARLRLLQGRWADAEDDARAALRSGDIPLGEVWPHLVLGMLVARSDGPPVNPHLDELWRLVTTLDEPGIVAAAACALAENAWITRRPDPRLDDPLVTGLLTQTYTGRDATVAPLRRWSRRLAGAGLPGIGPAVPDAAPRPASDGQPYEQVLALWDAGSPDDLLAALPLLDRLDAKAVAALFRARLRETGVSAVPRGRLPATRANPAGLTGRQLDVLALLVDGLSTTEIAARLVISPKTADHHVSAVLGKLGVHSRGDAAAAARRLGVTVAARTAPA</sequence>
<dbReference type="PROSITE" id="PS50043">
    <property type="entry name" value="HTH_LUXR_2"/>
    <property type="match status" value="1"/>
</dbReference>
<dbReference type="PANTHER" id="PTHR16305:SF35">
    <property type="entry name" value="TRANSCRIPTIONAL ACTIVATOR DOMAIN"/>
    <property type="match status" value="1"/>
</dbReference>
<proteinExistence type="predicted"/>
<dbReference type="SMART" id="SM00421">
    <property type="entry name" value="HTH_LUXR"/>
    <property type="match status" value="1"/>
</dbReference>
<dbReference type="SUPFAM" id="SSF52540">
    <property type="entry name" value="P-loop containing nucleoside triphosphate hydrolases"/>
    <property type="match status" value="1"/>
</dbReference>
<gene>
    <name evidence="4" type="ORF">RM445_12215</name>
</gene>
<dbReference type="PRINTS" id="PR00038">
    <property type="entry name" value="HTHLUXR"/>
</dbReference>
<dbReference type="Pfam" id="PF13191">
    <property type="entry name" value="AAA_16"/>
    <property type="match status" value="1"/>
</dbReference>
<comment type="caution">
    <text evidence="4">The sequence shown here is derived from an EMBL/GenBank/DDBJ whole genome shotgun (WGS) entry which is preliminary data.</text>
</comment>
<dbReference type="EMBL" id="JAVREJ010000007">
    <property type="protein sequence ID" value="MDT0350287.1"/>
    <property type="molecule type" value="Genomic_DNA"/>
</dbReference>
<dbReference type="Pfam" id="PF00196">
    <property type="entry name" value="GerE"/>
    <property type="match status" value="1"/>
</dbReference>
<evidence type="ECO:0000313" key="4">
    <source>
        <dbReference type="EMBL" id="MDT0350287.1"/>
    </source>
</evidence>
<evidence type="ECO:0000256" key="2">
    <source>
        <dbReference type="ARBA" id="ARBA00022840"/>
    </source>
</evidence>
<dbReference type="Gene3D" id="1.25.40.10">
    <property type="entry name" value="Tetratricopeptide repeat domain"/>
    <property type="match status" value="1"/>
</dbReference>
<protein>
    <submittedName>
        <fullName evidence="4">AAA family ATPase</fullName>
    </submittedName>
</protein>
<accession>A0ABU2N8N3</accession>
<keyword evidence="2" id="KW-0067">ATP-binding</keyword>
<reference evidence="5" key="1">
    <citation type="submission" date="2023-07" db="EMBL/GenBank/DDBJ databases">
        <title>30 novel species of actinomycetes from the DSMZ collection.</title>
        <authorList>
            <person name="Nouioui I."/>
        </authorList>
    </citation>
    <scope>NUCLEOTIDE SEQUENCE [LARGE SCALE GENOMIC DNA]</scope>
    <source>
        <strain evidence="5">DSM 45834</strain>
    </source>
</reference>
<dbReference type="RefSeq" id="WP_311556322.1">
    <property type="nucleotide sequence ID" value="NZ_JAVREJ010000007.1"/>
</dbReference>
<dbReference type="PANTHER" id="PTHR16305">
    <property type="entry name" value="TESTICULAR SOLUBLE ADENYLYL CYCLASE"/>
    <property type="match status" value="1"/>
</dbReference>
<dbReference type="InterPro" id="IPR000792">
    <property type="entry name" value="Tscrpt_reg_LuxR_C"/>
</dbReference>
<keyword evidence="1" id="KW-0547">Nucleotide-binding</keyword>
<dbReference type="InterPro" id="IPR016032">
    <property type="entry name" value="Sig_transdc_resp-reg_C-effctor"/>
</dbReference>
<dbReference type="InterPro" id="IPR041664">
    <property type="entry name" value="AAA_16"/>
</dbReference>
<organism evidence="4 5">
    <name type="scientific">Pseudonocardia charpentierae</name>
    <dbReference type="NCBI Taxonomy" id="3075545"/>
    <lineage>
        <taxon>Bacteria</taxon>
        <taxon>Bacillati</taxon>
        <taxon>Actinomycetota</taxon>
        <taxon>Actinomycetes</taxon>
        <taxon>Pseudonocardiales</taxon>
        <taxon>Pseudonocardiaceae</taxon>
        <taxon>Pseudonocardia</taxon>
    </lineage>
</organism>
<keyword evidence="5" id="KW-1185">Reference proteome</keyword>
<name>A0ABU2N8N3_9PSEU</name>
<dbReference type="InterPro" id="IPR027417">
    <property type="entry name" value="P-loop_NTPase"/>
</dbReference>
<dbReference type="CDD" id="cd06170">
    <property type="entry name" value="LuxR_C_like"/>
    <property type="match status" value="1"/>
</dbReference>
<dbReference type="SUPFAM" id="SSF46894">
    <property type="entry name" value="C-terminal effector domain of the bipartite response regulators"/>
    <property type="match status" value="1"/>
</dbReference>
<dbReference type="SUPFAM" id="SSF48452">
    <property type="entry name" value="TPR-like"/>
    <property type="match status" value="1"/>
</dbReference>
<dbReference type="Proteomes" id="UP001183202">
    <property type="component" value="Unassembled WGS sequence"/>
</dbReference>
<dbReference type="InterPro" id="IPR011990">
    <property type="entry name" value="TPR-like_helical_dom_sf"/>
</dbReference>
<evidence type="ECO:0000313" key="5">
    <source>
        <dbReference type="Proteomes" id="UP001183202"/>
    </source>
</evidence>
<dbReference type="InterPro" id="IPR036388">
    <property type="entry name" value="WH-like_DNA-bd_sf"/>
</dbReference>
<dbReference type="Gene3D" id="1.10.10.10">
    <property type="entry name" value="Winged helix-like DNA-binding domain superfamily/Winged helix DNA-binding domain"/>
    <property type="match status" value="1"/>
</dbReference>
<feature type="domain" description="HTH luxR-type" evidence="3">
    <location>
        <begin position="778"/>
        <end position="843"/>
    </location>
</feature>
<evidence type="ECO:0000259" key="3">
    <source>
        <dbReference type="PROSITE" id="PS50043"/>
    </source>
</evidence>